<keyword evidence="3" id="KW-1185">Reference proteome</keyword>
<dbReference type="Proteomes" id="UP000597444">
    <property type="component" value="Unassembled WGS sequence"/>
</dbReference>
<dbReference type="GO" id="GO:0016491">
    <property type="term" value="F:oxidoreductase activity"/>
    <property type="evidence" value="ECO:0007669"/>
    <property type="project" value="TreeGrafter"/>
</dbReference>
<dbReference type="Gene3D" id="1.25.10.10">
    <property type="entry name" value="Leucine-rich Repeat Variant"/>
    <property type="match status" value="1"/>
</dbReference>
<dbReference type="InterPro" id="IPR004155">
    <property type="entry name" value="PBS_lyase_HEAT"/>
</dbReference>
<dbReference type="PROSITE" id="PS50077">
    <property type="entry name" value="HEAT_REPEAT"/>
    <property type="match status" value="1"/>
</dbReference>
<organism evidence="2 3">
    <name type="scientific">Reticulibacter mediterranei</name>
    <dbReference type="NCBI Taxonomy" id="2778369"/>
    <lineage>
        <taxon>Bacteria</taxon>
        <taxon>Bacillati</taxon>
        <taxon>Chloroflexota</taxon>
        <taxon>Ktedonobacteria</taxon>
        <taxon>Ktedonobacterales</taxon>
        <taxon>Reticulibacteraceae</taxon>
        <taxon>Reticulibacter</taxon>
    </lineage>
</organism>
<comment type="caution">
    <text evidence="2">The sequence shown here is derived from an EMBL/GenBank/DDBJ whole genome shotgun (WGS) entry which is preliminary data.</text>
</comment>
<dbReference type="AlphaFoldDB" id="A0A8J3IL20"/>
<dbReference type="SMART" id="SM00567">
    <property type="entry name" value="EZ_HEAT"/>
    <property type="match status" value="5"/>
</dbReference>
<dbReference type="InterPro" id="IPR021133">
    <property type="entry name" value="HEAT_type_2"/>
</dbReference>
<dbReference type="InterPro" id="IPR011989">
    <property type="entry name" value="ARM-like"/>
</dbReference>
<sequence>MLEKITIKALADPDYRKRMRAIHAFVDQGNMEAVPYILPLLQDREMPVRNAAIVALGMLADQQAFEPLTACLAASTSQERDNAVQALVQMGDSRRRDPLVAALKIERTPSVRQKIVKAISVFPDDEVIETLIQCLMDLDEDVRAAAAVALGKIGHPRAIPALEQMMLSDTNQETSIHHLWINNSVVARQAVDMIRYPEQEHDLDWPD</sequence>
<proteinExistence type="predicted"/>
<dbReference type="SUPFAM" id="SSF48371">
    <property type="entry name" value="ARM repeat"/>
    <property type="match status" value="1"/>
</dbReference>
<dbReference type="InterPro" id="IPR016024">
    <property type="entry name" value="ARM-type_fold"/>
</dbReference>
<reference evidence="2" key="1">
    <citation type="submission" date="2020-10" db="EMBL/GenBank/DDBJ databases">
        <title>Taxonomic study of unclassified bacteria belonging to the class Ktedonobacteria.</title>
        <authorList>
            <person name="Yabe S."/>
            <person name="Wang C.M."/>
            <person name="Zheng Y."/>
            <person name="Sakai Y."/>
            <person name="Cavaletti L."/>
            <person name="Monciardini P."/>
            <person name="Donadio S."/>
        </authorList>
    </citation>
    <scope>NUCLEOTIDE SEQUENCE</scope>
    <source>
        <strain evidence="2">ID150040</strain>
    </source>
</reference>
<evidence type="ECO:0000313" key="3">
    <source>
        <dbReference type="Proteomes" id="UP000597444"/>
    </source>
</evidence>
<dbReference type="PANTHER" id="PTHR12697">
    <property type="entry name" value="PBS LYASE HEAT-LIKE PROTEIN"/>
    <property type="match status" value="1"/>
</dbReference>
<dbReference type="RefSeq" id="WP_220206452.1">
    <property type="nucleotide sequence ID" value="NZ_BNJK01000001.1"/>
</dbReference>
<evidence type="ECO:0000313" key="2">
    <source>
        <dbReference type="EMBL" id="GHO95793.1"/>
    </source>
</evidence>
<dbReference type="Pfam" id="PF13646">
    <property type="entry name" value="HEAT_2"/>
    <property type="match status" value="2"/>
</dbReference>
<evidence type="ECO:0008006" key="4">
    <source>
        <dbReference type="Google" id="ProtNLM"/>
    </source>
</evidence>
<accession>A0A8J3IL20</accession>
<dbReference type="EMBL" id="BNJK01000001">
    <property type="protein sequence ID" value="GHO95793.1"/>
    <property type="molecule type" value="Genomic_DNA"/>
</dbReference>
<gene>
    <name evidence="2" type="ORF">KSF_058410</name>
</gene>
<protein>
    <recommendedName>
        <fullName evidence="4">HEAT repeat domain-containing protein</fullName>
    </recommendedName>
</protein>
<dbReference type="PANTHER" id="PTHR12697:SF5">
    <property type="entry name" value="DEOXYHYPUSINE HYDROXYLASE"/>
    <property type="match status" value="1"/>
</dbReference>
<evidence type="ECO:0000256" key="1">
    <source>
        <dbReference type="ARBA" id="ARBA00045876"/>
    </source>
</evidence>
<name>A0A8J3IL20_9CHLR</name>
<comment type="function">
    <text evidence="1">Catalyzes the hydroxylation of the N(6)-(4-aminobutyl)-L-lysine intermediate produced by deoxyhypusine synthase/DHPS on a critical lysine of the eukaryotic translation initiation factor 5A/eIF-5A. This is the second step of the post-translational modification of that lysine into an unusual amino acid residue named hypusine. Hypusination is unique to mature eIF-5A factor and is essential for its function.</text>
</comment>